<protein>
    <submittedName>
        <fullName evidence="1">Uncharacterized protein</fullName>
    </submittedName>
</protein>
<reference evidence="1" key="1">
    <citation type="submission" date="2014-11" db="EMBL/GenBank/DDBJ databases">
        <authorList>
            <person name="Amaro Gonzalez C."/>
        </authorList>
    </citation>
    <scope>NUCLEOTIDE SEQUENCE</scope>
</reference>
<dbReference type="PANTHER" id="PTHR24145:SF3">
    <property type="entry name" value="ANKYRIN REPEAT DOMAIN-CONTAINING PROTEIN 11"/>
    <property type="match status" value="1"/>
</dbReference>
<dbReference type="GO" id="GO:0009653">
    <property type="term" value="P:anatomical structure morphogenesis"/>
    <property type="evidence" value="ECO:0007669"/>
    <property type="project" value="TreeGrafter"/>
</dbReference>
<dbReference type="PANTHER" id="PTHR24145">
    <property type="entry name" value="ANKYRIN REPEAT DOMAIN-CONTAINING PROTEIN 11"/>
    <property type="match status" value="1"/>
</dbReference>
<dbReference type="EMBL" id="GBXM01076874">
    <property type="protein sequence ID" value="JAH31703.1"/>
    <property type="molecule type" value="Transcribed_RNA"/>
</dbReference>
<dbReference type="AlphaFoldDB" id="A0A0E9RTS7"/>
<accession>A0A0E9RTS7</accession>
<proteinExistence type="predicted"/>
<sequence length="59" mass="6667">MKRSCRPHALLLQCRGYPDLMFDGIDCQNSSAMSMSMNACSPSFFDRYSNTPHGFQENA</sequence>
<name>A0A0E9RTS7_ANGAN</name>
<evidence type="ECO:0000313" key="1">
    <source>
        <dbReference type="EMBL" id="JAH31703.1"/>
    </source>
</evidence>
<organism evidence="1">
    <name type="scientific">Anguilla anguilla</name>
    <name type="common">European freshwater eel</name>
    <name type="synonym">Muraena anguilla</name>
    <dbReference type="NCBI Taxonomy" id="7936"/>
    <lineage>
        <taxon>Eukaryota</taxon>
        <taxon>Metazoa</taxon>
        <taxon>Chordata</taxon>
        <taxon>Craniata</taxon>
        <taxon>Vertebrata</taxon>
        <taxon>Euteleostomi</taxon>
        <taxon>Actinopterygii</taxon>
        <taxon>Neopterygii</taxon>
        <taxon>Teleostei</taxon>
        <taxon>Anguilliformes</taxon>
        <taxon>Anguillidae</taxon>
        <taxon>Anguilla</taxon>
    </lineage>
</organism>
<dbReference type="InterPro" id="IPR042636">
    <property type="entry name" value="ANKRD11"/>
</dbReference>
<reference evidence="1" key="2">
    <citation type="journal article" date="2015" name="Fish Shellfish Immunol.">
        <title>Early steps in the European eel (Anguilla anguilla)-Vibrio vulnificus interaction in the gills: Role of the RtxA13 toxin.</title>
        <authorList>
            <person name="Callol A."/>
            <person name="Pajuelo D."/>
            <person name="Ebbesson L."/>
            <person name="Teles M."/>
            <person name="MacKenzie S."/>
            <person name="Amaro C."/>
        </authorList>
    </citation>
    <scope>NUCLEOTIDE SEQUENCE</scope>
</reference>